<comment type="caution">
    <text evidence="11">The sequence shown here is derived from an EMBL/GenBank/DDBJ whole genome shotgun (WGS) entry which is preliminary data.</text>
</comment>
<dbReference type="PANTHER" id="PTHR32438">
    <property type="entry name" value="4-ALPHA-GLUCANOTRANSFERASE DPE1, CHLOROPLASTIC/AMYLOPLASTIC"/>
    <property type="match status" value="1"/>
</dbReference>
<name>A0ABT1C7Z8_9HYPH</name>
<evidence type="ECO:0000256" key="2">
    <source>
        <dbReference type="ARBA" id="ARBA00005684"/>
    </source>
</evidence>
<evidence type="ECO:0000256" key="10">
    <source>
        <dbReference type="RuleBase" id="RU361207"/>
    </source>
</evidence>
<evidence type="ECO:0000256" key="7">
    <source>
        <dbReference type="ARBA" id="ARBA00023277"/>
    </source>
</evidence>
<dbReference type="PANTHER" id="PTHR32438:SF5">
    <property type="entry name" value="4-ALPHA-GLUCANOTRANSFERASE DPE1, CHLOROPLASTIC_AMYLOPLASTIC"/>
    <property type="match status" value="1"/>
</dbReference>
<dbReference type="InterPro" id="IPR017853">
    <property type="entry name" value="GH"/>
</dbReference>
<comment type="similarity">
    <text evidence="2 10">Belongs to the disproportionating enzyme family.</text>
</comment>
<comment type="catalytic activity">
    <reaction evidence="1 10">
        <text>Transfers a segment of a (1-&gt;4)-alpha-D-glucan to a new position in an acceptor, which may be glucose or a (1-&gt;4)-alpha-D-glucan.</text>
        <dbReference type="EC" id="2.4.1.25"/>
    </reaction>
</comment>
<evidence type="ECO:0000256" key="6">
    <source>
        <dbReference type="ARBA" id="ARBA00022679"/>
    </source>
</evidence>
<evidence type="ECO:0000256" key="9">
    <source>
        <dbReference type="ARBA" id="ARBA00031501"/>
    </source>
</evidence>
<proteinExistence type="inferred from homology"/>
<dbReference type="Proteomes" id="UP001205906">
    <property type="component" value="Unassembled WGS sequence"/>
</dbReference>
<protein>
    <recommendedName>
        <fullName evidence="4 10">4-alpha-glucanotransferase</fullName>
        <ecNumber evidence="3 10">2.4.1.25</ecNumber>
    </recommendedName>
    <alternativeName>
        <fullName evidence="8 10">Amylomaltase</fullName>
    </alternativeName>
    <alternativeName>
        <fullName evidence="9 10">Disproportionating enzyme</fullName>
    </alternativeName>
</protein>
<dbReference type="EC" id="2.4.1.25" evidence="3 10"/>
<evidence type="ECO:0000313" key="11">
    <source>
        <dbReference type="EMBL" id="MCO6050970.1"/>
    </source>
</evidence>
<evidence type="ECO:0000256" key="8">
    <source>
        <dbReference type="ARBA" id="ARBA00031423"/>
    </source>
</evidence>
<gene>
    <name evidence="11" type="primary">malQ</name>
    <name evidence="11" type="ORF">NGM99_14395</name>
</gene>
<keyword evidence="5 10" id="KW-0328">Glycosyltransferase</keyword>
<dbReference type="InterPro" id="IPR003385">
    <property type="entry name" value="Glyco_hydro_77"/>
</dbReference>
<evidence type="ECO:0000256" key="5">
    <source>
        <dbReference type="ARBA" id="ARBA00022676"/>
    </source>
</evidence>
<dbReference type="EMBL" id="JAMXQS010000007">
    <property type="protein sequence ID" value="MCO6050970.1"/>
    <property type="molecule type" value="Genomic_DNA"/>
</dbReference>
<dbReference type="Gene3D" id="3.20.20.80">
    <property type="entry name" value="Glycosidases"/>
    <property type="match status" value="1"/>
</dbReference>
<evidence type="ECO:0000313" key="12">
    <source>
        <dbReference type="Proteomes" id="UP001205906"/>
    </source>
</evidence>
<dbReference type="Pfam" id="PF02446">
    <property type="entry name" value="Glyco_hydro_77"/>
    <property type="match status" value="1"/>
</dbReference>
<keyword evidence="7 10" id="KW-0119">Carbohydrate metabolism</keyword>
<reference evidence="11 12" key="1">
    <citation type="submission" date="2022-06" db="EMBL/GenBank/DDBJ databases">
        <title>Mesorhizobium sp. strain RP14 Genome sequencing and assembly.</title>
        <authorList>
            <person name="Kim I."/>
        </authorList>
    </citation>
    <scope>NUCLEOTIDE SEQUENCE [LARGE SCALE GENOMIC DNA]</scope>
    <source>
        <strain evidence="12">RP14(2022)</strain>
    </source>
</reference>
<accession>A0ABT1C7Z8</accession>
<dbReference type="RefSeq" id="WP_252820099.1">
    <property type="nucleotide sequence ID" value="NZ_JAMXQS010000007.1"/>
</dbReference>
<dbReference type="SUPFAM" id="SSF51445">
    <property type="entry name" value="(Trans)glycosidases"/>
    <property type="match status" value="1"/>
</dbReference>
<evidence type="ECO:0000256" key="4">
    <source>
        <dbReference type="ARBA" id="ARBA00020295"/>
    </source>
</evidence>
<dbReference type="GO" id="GO:0004134">
    <property type="term" value="F:4-alpha-glucanotransferase activity"/>
    <property type="evidence" value="ECO:0007669"/>
    <property type="project" value="UniProtKB-EC"/>
</dbReference>
<evidence type="ECO:0000256" key="3">
    <source>
        <dbReference type="ARBA" id="ARBA00012560"/>
    </source>
</evidence>
<sequence>MSKKLARLAEKLGIASDYISMTKQRVEIDDDGRRRMLAALEVDASSKEAVEAALERFKDTKPPVMKPAKNSACYLPKWLEDKPAWGIPVQLYELRSGRNWGIGDFKDLADFCRIAGAHGADFVGVNPLHALFLSEPERNSPFSPSSRLFLNPIYIAVDRLPGGELLEEERDEFNRLRETALVDYPGVTALKLRALRRAWEKADRNDPALEAFRDKGDEALERHALFDTLALHLAQSGTKGGWKTWPAEYQNPESEAVKRFAEERRDEVMFHVWLQYLARTQLEEADEAAKGAGLRVGIYLDFAVGEAPDGSATWSKPNLLVSGMTIGAPPDMFTLQGQDWGLVPMSPLAMREENFATFKAIMEGLMASAGALRIDHAMALWQLFFVPQGLTPADGAYQRYPIRELLALLTKSSRENETVVIGEDLGIVPPGFQDVMAQSNILSYRILYFEQTEKGFKRPKEYPAKALACLATHDLPTWRGWWKADDTDQRLKAGLIDESINKRQHKERAKERKRLVKALAAEKLLSKSDEETAKAAIEDWRAPLPDALAVAVHRYMARTPSLLAGARLADLVGEAGPTNVPGTTNQFPNWSPKLDIAIEDMPALPLFKAITVALAAERPRR</sequence>
<evidence type="ECO:0000256" key="1">
    <source>
        <dbReference type="ARBA" id="ARBA00000439"/>
    </source>
</evidence>
<organism evidence="11 12">
    <name type="scientific">Mesorhizobium liriopis</name>
    <dbReference type="NCBI Taxonomy" id="2953882"/>
    <lineage>
        <taxon>Bacteria</taxon>
        <taxon>Pseudomonadati</taxon>
        <taxon>Pseudomonadota</taxon>
        <taxon>Alphaproteobacteria</taxon>
        <taxon>Hyphomicrobiales</taxon>
        <taxon>Phyllobacteriaceae</taxon>
        <taxon>Mesorhizobium</taxon>
    </lineage>
</organism>
<keyword evidence="6 10" id="KW-0808">Transferase</keyword>
<keyword evidence="12" id="KW-1185">Reference proteome</keyword>
<dbReference type="NCBIfam" id="TIGR00217">
    <property type="entry name" value="malQ"/>
    <property type="match status" value="1"/>
</dbReference>